<keyword evidence="1" id="KW-1133">Transmembrane helix</keyword>
<feature type="transmembrane region" description="Helical" evidence="1">
    <location>
        <begin position="60"/>
        <end position="79"/>
    </location>
</feature>
<reference evidence="2" key="1">
    <citation type="submission" date="2021-01" db="EMBL/GenBank/DDBJ databases">
        <authorList>
            <person name="Corre E."/>
            <person name="Pelletier E."/>
            <person name="Niang G."/>
            <person name="Scheremetjew M."/>
            <person name="Finn R."/>
            <person name="Kale V."/>
            <person name="Holt S."/>
            <person name="Cochrane G."/>
            <person name="Meng A."/>
            <person name="Brown T."/>
            <person name="Cohen L."/>
        </authorList>
    </citation>
    <scope>NUCLEOTIDE SEQUENCE</scope>
    <source>
        <strain evidence="2">CCMP3107</strain>
    </source>
</reference>
<keyword evidence="1" id="KW-0472">Membrane</keyword>
<dbReference type="AlphaFoldDB" id="A0A6S9GCD5"/>
<evidence type="ECO:0000256" key="1">
    <source>
        <dbReference type="SAM" id="Phobius"/>
    </source>
</evidence>
<feature type="transmembrane region" description="Helical" evidence="1">
    <location>
        <begin position="91"/>
        <end position="107"/>
    </location>
</feature>
<proteinExistence type="predicted"/>
<protein>
    <submittedName>
        <fullName evidence="2">Uncharacterized protein</fullName>
    </submittedName>
</protein>
<keyword evidence="1" id="KW-0812">Transmembrane</keyword>
<name>A0A6S9GCD5_HETAK</name>
<dbReference type="EMBL" id="HBIU01010091">
    <property type="protein sequence ID" value="CAE0625536.1"/>
    <property type="molecule type" value="Transcribed_RNA"/>
</dbReference>
<feature type="transmembrane region" description="Helical" evidence="1">
    <location>
        <begin position="119"/>
        <end position="140"/>
    </location>
</feature>
<feature type="transmembrane region" description="Helical" evidence="1">
    <location>
        <begin position="14"/>
        <end position="40"/>
    </location>
</feature>
<evidence type="ECO:0000313" key="2">
    <source>
        <dbReference type="EMBL" id="CAE0625536.1"/>
    </source>
</evidence>
<sequence>MEQSASGKKKLDRLFVVHSVVAAAIGIFAILFPNLFYFFFHSDGIVHQRHEDGCVHMISVIIRCYGCLIFVQGWITWNARKVSDGKIRKTFVEAYFVAFLLTFIALLRGQLTEGTVFHFFNWLNILGFLGLTVLYGYFIFFEKISVFEGLDKATS</sequence>
<gene>
    <name evidence="2" type="ORF">HAKA00212_LOCUS4205</name>
</gene>
<accession>A0A6S9GCD5</accession>
<organism evidence="2">
    <name type="scientific">Heterosigma akashiwo</name>
    <name type="common">Chromophytic alga</name>
    <name type="synonym">Heterosigma carterae</name>
    <dbReference type="NCBI Taxonomy" id="2829"/>
    <lineage>
        <taxon>Eukaryota</taxon>
        <taxon>Sar</taxon>
        <taxon>Stramenopiles</taxon>
        <taxon>Ochrophyta</taxon>
        <taxon>Raphidophyceae</taxon>
        <taxon>Chattonellales</taxon>
        <taxon>Chattonellaceae</taxon>
        <taxon>Heterosigma</taxon>
    </lineage>
</organism>